<dbReference type="Proteomes" id="UP000664480">
    <property type="component" value="Unassembled WGS sequence"/>
</dbReference>
<dbReference type="Pfam" id="PF13692">
    <property type="entry name" value="Glyco_trans_1_4"/>
    <property type="match status" value="1"/>
</dbReference>
<dbReference type="RefSeq" id="WP_206587033.1">
    <property type="nucleotide sequence ID" value="NZ_JAFKCU010000003.1"/>
</dbReference>
<dbReference type="SUPFAM" id="SSF53756">
    <property type="entry name" value="UDP-Glycosyltransferase/glycogen phosphorylase"/>
    <property type="match status" value="1"/>
</dbReference>
<keyword evidence="2" id="KW-1185">Reference proteome</keyword>
<sequence>MKICFVTTGDIKNIATLKRALGMANPLSKLNWDVHIILENTEENVSRAAVECNSDVKLHYFDKSNLINELRSKNSIVQRIKPDFIYVCAFVPRNFVLKNSGAKILIEHSELQSGISDIKGLKKVFSYCLEFYSLVYSDALICASKFLVDYFRKISVFKLRNIPIFYHPYAFSYLLSKDVKLNDIKTDILALSNKFNFTFLGTITKNYGSNLMLEASKLLVDRGLEFRLLLLGKGRHYNEAIEFVKNNKLENFVFLPGFVKEEDISQYFSISDSFLSPMNDTIQDWARCPSKLYMYLPYRKSIVTCKIGEPYIVLKDKGVYYDAGSSVSLANTMENVLTSKINKTIDPDLHSWDYRTKEFDQWIKLTFN</sequence>
<proteinExistence type="predicted"/>
<accession>A0ABS3CGY4</accession>
<name>A0ABS3CGY4_9BACT</name>
<dbReference type="Gene3D" id="3.40.50.2000">
    <property type="entry name" value="Glycogen Phosphorylase B"/>
    <property type="match status" value="2"/>
</dbReference>
<dbReference type="EMBL" id="JAFKCU010000003">
    <property type="protein sequence ID" value="MBN7816353.1"/>
    <property type="molecule type" value="Genomic_DNA"/>
</dbReference>
<gene>
    <name evidence="1" type="ORF">J0A69_12970</name>
</gene>
<evidence type="ECO:0000313" key="1">
    <source>
        <dbReference type="EMBL" id="MBN7816353.1"/>
    </source>
</evidence>
<evidence type="ECO:0000313" key="2">
    <source>
        <dbReference type="Proteomes" id="UP000664480"/>
    </source>
</evidence>
<protein>
    <submittedName>
        <fullName evidence="1">Glycosyltransferase</fullName>
    </submittedName>
</protein>
<reference evidence="1 2" key="1">
    <citation type="submission" date="2021-03" db="EMBL/GenBank/DDBJ databases">
        <title>novel species isolated from a fishpond in China.</title>
        <authorList>
            <person name="Lu H."/>
            <person name="Cai Z."/>
        </authorList>
    </citation>
    <scope>NUCLEOTIDE SEQUENCE [LARGE SCALE GENOMIC DNA]</scope>
    <source>
        <strain evidence="1 2">YJ13C</strain>
    </source>
</reference>
<comment type="caution">
    <text evidence="1">The sequence shown here is derived from an EMBL/GenBank/DDBJ whole genome shotgun (WGS) entry which is preliminary data.</text>
</comment>
<organism evidence="1 2">
    <name type="scientific">Algoriphagus pacificus</name>
    <dbReference type="NCBI Taxonomy" id="2811234"/>
    <lineage>
        <taxon>Bacteria</taxon>
        <taxon>Pseudomonadati</taxon>
        <taxon>Bacteroidota</taxon>
        <taxon>Cytophagia</taxon>
        <taxon>Cytophagales</taxon>
        <taxon>Cyclobacteriaceae</taxon>
        <taxon>Algoriphagus</taxon>
    </lineage>
</organism>